<protein>
    <submittedName>
        <fullName evidence="1">Uncharacterized protein</fullName>
    </submittedName>
</protein>
<accession>A0A0P1BA34</accession>
<reference evidence="1 2" key="1">
    <citation type="submission" date="2014-09" db="EMBL/GenBank/DDBJ databases">
        <authorList>
            <person name="Magalhaes I.L.F."/>
            <person name="Oliveira U."/>
            <person name="Santos F.R."/>
            <person name="Vidigal T.H.D.A."/>
            <person name="Brescovit A.D."/>
            <person name="Santos A.J."/>
        </authorList>
    </citation>
    <scope>NUCLEOTIDE SEQUENCE [LARGE SCALE GENOMIC DNA]</scope>
</reference>
<proteinExistence type="predicted"/>
<name>A0A0P1BA34_9BASI</name>
<sequence>MAVLSELAAIGFSSRSESRTTPHAKKIGSMASARVPALSQPARNYNGSQSRNEMHCVGQADRFCKVRRNICAVGPQCPCAADCFKASLVVVEVAKPGGLASQGWQGLLMSRLSLEIQDLSFRRTIRIPSELSSPCCSYASRIGCPLRLGPTSLQLYATNTVGKTGNFTKFSKANAESRLWSATHELMWIQVIKVLVLIAITIQSCPGFFARPSVPHVDMLDSTCAVEDFRLYLVAGVRGSAEKALGGHAGPSIHCAHIAPRLASLVLRLCACHSIRRPTSAAQYSHLHL</sequence>
<keyword evidence="2" id="KW-1185">Reference proteome</keyword>
<evidence type="ECO:0000313" key="2">
    <source>
        <dbReference type="Proteomes" id="UP000054845"/>
    </source>
</evidence>
<evidence type="ECO:0000313" key="1">
    <source>
        <dbReference type="EMBL" id="CEH12464.1"/>
    </source>
</evidence>
<dbReference type="Proteomes" id="UP000054845">
    <property type="component" value="Unassembled WGS sequence"/>
</dbReference>
<dbReference type="AlphaFoldDB" id="A0A0P1BA34"/>
<dbReference type="EMBL" id="CCYA01000149">
    <property type="protein sequence ID" value="CEH12464.1"/>
    <property type="molecule type" value="Genomic_DNA"/>
</dbReference>
<organism evidence="1 2">
    <name type="scientific">Ceraceosorus bombacis</name>
    <dbReference type="NCBI Taxonomy" id="401625"/>
    <lineage>
        <taxon>Eukaryota</taxon>
        <taxon>Fungi</taxon>
        <taxon>Dikarya</taxon>
        <taxon>Basidiomycota</taxon>
        <taxon>Ustilaginomycotina</taxon>
        <taxon>Exobasidiomycetes</taxon>
        <taxon>Ceraceosorales</taxon>
        <taxon>Ceraceosoraceae</taxon>
        <taxon>Ceraceosorus</taxon>
    </lineage>
</organism>